<dbReference type="CDD" id="cd09857">
    <property type="entry name" value="PIN_EXO1"/>
    <property type="match status" value="1"/>
</dbReference>
<dbReference type="PRINTS" id="PR00853">
    <property type="entry name" value="XPGRADSUPER"/>
</dbReference>
<evidence type="ECO:0000256" key="14">
    <source>
        <dbReference type="ARBA" id="ARBA00023204"/>
    </source>
</evidence>
<dbReference type="GO" id="GO:0003677">
    <property type="term" value="F:DNA binding"/>
    <property type="evidence" value="ECO:0007669"/>
    <property type="project" value="UniProtKB-KW"/>
</dbReference>
<dbReference type="InterPro" id="IPR006085">
    <property type="entry name" value="XPG_DNA_repair_N"/>
</dbReference>
<name>A0A921RGX6_SORBI</name>
<dbReference type="Pfam" id="PF00867">
    <property type="entry name" value="XPG_I"/>
    <property type="match status" value="1"/>
</dbReference>
<evidence type="ECO:0000256" key="5">
    <source>
        <dbReference type="ARBA" id="ARBA00022722"/>
    </source>
</evidence>
<feature type="domain" description="XPG-I" evidence="18">
    <location>
        <begin position="142"/>
        <end position="208"/>
    </location>
</feature>
<evidence type="ECO:0000256" key="9">
    <source>
        <dbReference type="ARBA" id="ARBA00022801"/>
    </source>
</evidence>
<feature type="compositionally biased region" description="Basic and acidic residues" evidence="17">
    <location>
        <begin position="599"/>
        <end position="611"/>
    </location>
</feature>
<dbReference type="GO" id="GO:0035312">
    <property type="term" value="F:5'-3' DNA exonuclease activity"/>
    <property type="evidence" value="ECO:0007669"/>
    <property type="project" value="InterPro"/>
</dbReference>
<dbReference type="CDD" id="cd09908">
    <property type="entry name" value="H3TH_EXO1"/>
    <property type="match status" value="1"/>
</dbReference>
<evidence type="ECO:0000256" key="4">
    <source>
        <dbReference type="ARBA" id="ARBA00020324"/>
    </source>
</evidence>
<keyword evidence="13" id="KW-0238">DNA-binding</keyword>
<keyword evidence="9" id="KW-0378">Hydrolase</keyword>
<comment type="caution">
    <text evidence="20">The sequence shown here is derived from an EMBL/GenBank/DDBJ whole genome shotgun (WGS) entry which is preliminary data.</text>
</comment>
<dbReference type="GO" id="GO:0006281">
    <property type="term" value="P:DNA repair"/>
    <property type="evidence" value="ECO:0007669"/>
    <property type="project" value="UniProtKB-KW"/>
</dbReference>
<keyword evidence="14" id="KW-0234">DNA repair</keyword>
<evidence type="ECO:0000256" key="12">
    <source>
        <dbReference type="ARBA" id="ARBA00022881"/>
    </source>
</evidence>
<feature type="compositionally biased region" description="Acidic residues" evidence="17">
    <location>
        <begin position="616"/>
        <end position="631"/>
    </location>
</feature>
<evidence type="ECO:0000313" key="20">
    <source>
        <dbReference type="EMBL" id="KAG0539644.1"/>
    </source>
</evidence>
<evidence type="ECO:0000256" key="8">
    <source>
        <dbReference type="ARBA" id="ARBA00022769"/>
    </source>
</evidence>
<dbReference type="Pfam" id="PF00752">
    <property type="entry name" value="XPG_N"/>
    <property type="match status" value="1"/>
</dbReference>
<keyword evidence="5" id="KW-0540">Nuclease</keyword>
<evidence type="ECO:0000259" key="18">
    <source>
        <dbReference type="SMART" id="SM00484"/>
    </source>
</evidence>
<comment type="subcellular location">
    <subcellularLocation>
        <location evidence="2">Nucleus</location>
    </subcellularLocation>
</comment>
<feature type="compositionally biased region" description="Polar residues" evidence="17">
    <location>
        <begin position="395"/>
        <end position="414"/>
    </location>
</feature>
<evidence type="ECO:0000256" key="3">
    <source>
        <dbReference type="ARBA" id="ARBA00010563"/>
    </source>
</evidence>
<dbReference type="SUPFAM" id="SSF47807">
    <property type="entry name" value="5' to 3' exonuclease, C-terminal subdomain"/>
    <property type="match status" value="1"/>
</dbReference>
<evidence type="ECO:0000256" key="15">
    <source>
        <dbReference type="ARBA" id="ARBA00023242"/>
    </source>
</evidence>
<dbReference type="FunFam" id="1.10.150.20:FF:000011">
    <property type="entry name" value="exonuclease 1"/>
    <property type="match status" value="1"/>
</dbReference>
<evidence type="ECO:0000313" key="21">
    <source>
        <dbReference type="Proteomes" id="UP000807115"/>
    </source>
</evidence>
<evidence type="ECO:0000256" key="10">
    <source>
        <dbReference type="ARBA" id="ARBA00022839"/>
    </source>
</evidence>
<organism evidence="20 21">
    <name type="scientific">Sorghum bicolor</name>
    <name type="common">Sorghum</name>
    <name type="synonym">Sorghum vulgare</name>
    <dbReference type="NCBI Taxonomy" id="4558"/>
    <lineage>
        <taxon>Eukaryota</taxon>
        <taxon>Viridiplantae</taxon>
        <taxon>Streptophyta</taxon>
        <taxon>Embryophyta</taxon>
        <taxon>Tracheophyta</taxon>
        <taxon>Spermatophyta</taxon>
        <taxon>Magnoliopsida</taxon>
        <taxon>Liliopsida</taxon>
        <taxon>Poales</taxon>
        <taxon>Poaceae</taxon>
        <taxon>PACMAD clade</taxon>
        <taxon>Panicoideae</taxon>
        <taxon>Andropogonodae</taxon>
        <taxon>Andropogoneae</taxon>
        <taxon>Sorghinae</taxon>
        <taxon>Sorghum</taxon>
    </lineage>
</organism>
<feature type="region of interest" description="Disordered" evidence="17">
    <location>
        <begin position="599"/>
        <end position="639"/>
    </location>
</feature>
<dbReference type="InterPro" id="IPR006086">
    <property type="entry name" value="XPG-I_dom"/>
</dbReference>
<dbReference type="GO" id="GO:0046872">
    <property type="term" value="F:metal ion binding"/>
    <property type="evidence" value="ECO:0007669"/>
    <property type="project" value="UniProtKB-KW"/>
</dbReference>
<dbReference type="EMBL" id="CM027682">
    <property type="protein sequence ID" value="KAG0539644.1"/>
    <property type="molecule type" value="Genomic_DNA"/>
</dbReference>
<dbReference type="InterPro" id="IPR037315">
    <property type="entry name" value="EXO1_H3TH"/>
</dbReference>
<dbReference type="OrthoDB" id="26491at2759"/>
<dbReference type="PANTHER" id="PTHR11081">
    <property type="entry name" value="FLAP ENDONUCLEASE FAMILY MEMBER"/>
    <property type="match status" value="1"/>
</dbReference>
<comment type="function">
    <text evidence="16">Putative 5'-&gt;3' double-stranded DNA exonuclease which may also contain a cryptic 3'-&gt;5' double-stranded DNA exonuclease activity. May be involved in DNA mismatch repair (MMR).</text>
</comment>
<sequence length="840" mass="92608">MGIQGLLPQLKSIMAPISAEELRGQTVAVDTYSWLHKGALSCGDRLCKGIPTTRHIEYCMHRVNMLRHFGVKPILVFDGGLLPIKSYQETKRARSRKENLERAREHEAAGNSRAAFECYQKAVDITPRIASELIEVLKKEKVDYIVAPYEADAQMTFLSVNKLVDAVITEDSDLIPFGCSRIIFKMDKFGQGVEFQITRLERNRELDFNGFTRQMLLEMCILSGCDYLPSLPGMGVKRAHALIQKLKCHEKVIKHLRYGAVSVPPQYEEDFKKAIWAFKFQRVYDPATEDIIHLSSVPHDLIEDLEFLGPWLPQNIAKGIALGNIDPLTKEPFEIKPECSAPAVHKVCPTREPTAPSNGRKKLDLPVQKNILTNYFCLASLEAKRKFRAPKVTHKQQILNESLPSPQTQGSDTPDSVEDTRLPTDHIQASQCSSEHLSSEPPQNDPISVGSQCSSERFSCEYPLDDSDNISPQCSSLDGGIDTPCKDTSIIDRKVEADYGNENTISTSSCLVGNLSWTSEPFLLPHNVEPSIPVQHHTKSIVASKNNNITVRSSYFKTVNKRVCTDQEDYDVGTGNLSGDQLRKSGMLKRRKLSGIQDFKDETLQPIHSDDSPPVVDEETAADQDTDDPDDTNTRTERRFGCNVSHVNTYSGIAEKSMDKFAALVSSFRYPGPRASGLRAPLKDVKNTLSVRSILKAPEQGTFRRTANKTGLGPPSKSRYTSDDKKSAASPPDISTFAYRPMKTAASDQGKTTGKATDSTDGPADLGTFAYTSVAPAVCYPDRSKYAGTATRIADTPPDLSTFAYKPVKGAVRNLGGSRFTGTALKATGGAGGPSRSQFK</sequence>
<evidence type="ECO:0000256" key="7">
    <source>
        <dbReference type="ARBA" id="ARBA00022763"/>
    </source>
</evidence>
<keyword evidence="11" id="KW-0460">Magnesium</keyword>
<keyword evidence="15" id="KW-0539">Nucleus</keyword>
<dbReference type="InterPro" id="IPR036279">
    <property type="entry name" value="5-3_exonuclease_C_sf"/>
</dbReference>
<proteinExistence type="inferred from homology"/>
<protein>
    <recommendedName>
        <fullName evidence="4">Exonuclease 1</fullName>
    </recommendedName>
</protein>
<evidence type="ECO:0000256" key="16">
    <source>
        <dbReference type="ARBA" id="ARBA00060210"/>
    </source>
</evidence>
<comment type="similarity">
    <text evidence="3">Belongs to the XPG/RAD2 endonuclease family. EXO1 subfamily.</text>
</comment>
<evidence type="ECO:0000259" key="19">
    <source>
        <dbReference type="SMART" id="SM00485"/>
    </source>
</evidence>
<evidence type="ECO:0000256" key="6">
    <source>
        <dbReference type="ARBA" id="ARBA00022723"/>
    </source>
</evidence>
<keyword evidence="12" id="KW-0267">Excision nuclease</keyword>
<feature type="region of interest" description="Disordered" evidence="17">
    <location>
        <begin position="395"/>
        <end position="452"/>
    </location>
</feature>
<feature type="domain" description="XPG N-terminal" evidence="19">
    <location>
        <begin position="1"/>
        <end position="99"/>
    </location>
</feature>
<dbReference type="Gene3D" id="3.40.50.1010">
    <property type="entry name" value="5'-nuclease"/>
    <property type="match status" value="1"/>
</dbReference>
<reference evidence="20" key="2">
    <citation type="submission" date="2020-10" db="EMBL/GenBank/DDBJ databases">
        <authorList>
            <person name="Cooper E.A."/>
            <person name="Brenton Z.W."/>
            <person name="Flinn B.S."/>
            <person name="Jenkins J."/>
            <person name="Shu S."/>
            <person name="Flowers D."/>
            <person name="Luo F."/>
            <person name="Wang Y."/>
            <person name="Xia P."/>
            <person name="Barry K."/>
            <person name="Daum C."/>
            <person name="Lipzen A."/>
            <person name="Yoshinaga Y."/>
            <person name="Schmutz J."/>
            <person name="Saski C."/>
            <person name="Vermerris W."/>
            <person name="Kresovich S."/>
        </authorList>
    </citation>
    <scope>NUCLEOTIDE SEQUENCE</scope>
</reference>
<keyword evidence="10" id="KW-0269">Exonuclease</keyword>
<dbReference type="Gene3D" id="1.10.150.20">
    <property type="entry name" value="5' to 3' exonuclease, C-terminal subdomain"/>
    <property type="match status" value="1"/>
</dbReference>
<evidence type="ECO:0000256" key="2">
    <source>
        <dbReference type="ARBA" id="ARBA00004123"/>
    </source>
</evidence>
<feature type="region of interest" description="Disordered" evidence="17">
    <location>
        <begin position="696"/>
        <end position="760"/>
    </location>
</feature>
<keyword evidence="8" id="KW-0228">DNA excision</keyword>
<dbReference type="InterPro" id="IPR029060">
    <property type="entry name" value="PIN-like_dom_sf"/>
</dbReference>
<dbReference type="PANTHER" id="PTHR11081:SF65">
    <property type="entry name" value="DNA DAMAGE-INDUCIBLE PROTEIN DIN7-RELATED"/>
    <property type="match status" value="1"/>
</dbReference>
<dbReference type="InterPro" id="IPR008918">
    <property type="entry name" value="HhH2"/>
</dbReference>
<dbReference type="InterPro" id="IPR006084">
    <property type="entry name" value="XPG/Rad2"/>
</dbReference>
<evidence type="ECO:0000256" key="17">
    <source>
        <dbReference type="SAM" id="MobiDB-lite"/>
    </source>
</evidence>
<accession>A0A921RGX6</accession>
<comment type="cofactor">
    <cofactor evidence="1">
        <name>Mg(2+)</name>
        <dbReference type="ChEBI" id="CHEBI:18420"/>
    </cofactor>
</comment>
<dbReference type="AlphaFoldDB" id="A0A921RGX6"/>
<dbReference type="InterPro" id="IPR044752">
    <property type="entry name" value="PIN-like_EXO1"/>
</dbReference>
<dbReference type="FunFam" id="3.40.50.1010:FF:000002">
    <property type="entry name" value="Exonuclease 1, putative"/>
    <property type="match status" value="1"/>
</dbReference>
<dbReference type="SUPFAM" id="SSF88723">
    <property type="entry name" value="PIN domain-like"/>
    <property type="match status" value="1"/>
</dbReference>
<dbReference type="SMART" id="SM00279">
    <property type="entry name" value="HhH2"/>
    <property type="match status" value="1"/>
</dbReference>
<keyword evidence="7" id="KW-0227">DNA damage</keyword>
<gene>
    <name evidence="20" type="ORF">BDA96_03G339700</name>
</gene>
<dbReference type="GO" id="GO:0005634">
    <property type="term" value="C:nucleus"/>
    <property type="evidence" value="ECO:0007669"/>
    <property type="project" value="UniProtKB-SubCell"/>
</dbReference>
<feature type="compositionally biased region" description="Polar residues" evidence="17">
    <location>
        <begin position="746"/>
        <end position="760"/>
    </location>
</feature>
<dbReference type="Proteomes" id="UP000807115">
    <property type="component" value="Chromosome 3"/>
</dbReference>
<dbReference type="SMART" id="SM00484">
    <property type="entry name" value="XPGI"/>
    <property type="match status" value="1"/>
</dbReference>
<keyword evidence="6" id="KW-0479">Metal-binding</keyword>
<dbReference type="SMART" id="SM00485">
    <property type="entry name" value="XPGN"/>
    <property type="match status" value="1"/>
</dbReference>
<evidence type="ECO:0000256" key="13">
    <source>
        <dbReference type="ARBA" id="ARBA00023125"/>
    </source>
</evidence>
<evidence type="ECO:0000256" key="11">
    <source>
        <dbReference type="ARBA" id="ARBA00022842"/>
    </source>
</evidence>
<reference evidence="20" key="1">
    <citation type="journal article" date="2019" name="BMC Genomics">
        <title>A new reference genome for Sorghum bicolor reveals high levels of sequence similarity between sweet and grain genotypes: implications for the genetics of sugar metabolism.</title>
        <authorList>
            <person name="Cooper E.A."/>
            <person name="Brenton Z.W."/>
            <person name="Flinn B.S."/>
            <person name="Jenkins J."/>
            <person name="Shu S."/>
            <person name="Flowers D."/>
            <person name="Luo F."/>
            <person name="Wang Y."/>
            <person name="Xia P."/>
            <person name="Barry K."/>
            <person name="Daum C."/>
            <person name="Lipzen A."/>
            <person name="Yoshinaga Y."/>
            <person name="Schmutz J."/>
            <person name="Saski C."/>
            <person name="Vermerris W."/>
            <person name="Kresovich S."/>
        </authorList>
    </citation>
    <scope>NUCLEOTIDE SEQUENCE</scope>
</reference>
<feature type="compositionally biased region" description="Polar residues" evidence="17">
    <location>
        <begin position="427"/>
        <end position="452"/>
    </location>
</feature>
<evidence type="ECO:0000256" key="1">
    <source>
        <dbReference type="ARBA" id="ARBA00001946"/>
    </source>
</evidence>